<dbReference type="InterPro" id="IPR000792">
    <property type="entry name" value="Tscrpt_reg_LuxR_C"/>
</dbReference>
<gene>
    <name evidence="2" type="ORF">GCU56_02880</name>
</gene>
<sequence>MRRASLPIDLTNFVGRRQELTQLLETLRGSRLVTLTGPGGVGKTRLAKELARRAATEVGGAVFFAELAEVSNPDNVPPAIALAMGVTGDPHRSALDELSEKLQDRRVLLVLDNCEHLSPACGRAASVLLRCAPGLRIVATSREPLGILGELTWSVPPLALPRDSDTATPAGDAVDLFLERARPVLPGFAPSDEELGLIGELCRRLDGMPLAIELAAVRIRSLPLDQILSAEGGIFDVLDRGNRDAPARHQTLRNAIQWSYDLCTPQERLLWQRLSAFSGSFDLQAAKEVSAGGGIGSRDVVRLLGELVEKSVVTLTPSGGGQRYRLLESIRMFGLERCSDVDALRRRHRDHYLRLAEEFERSSMDADQFEVVRHLDGELANFRAALEYSFADPGERLLGLRLAGALWFYWNACGNMRDGCLWLRRGLAVNPEPSPERAKALWVLGWYTMLQGDNADAREHLEECRLIATDIGDDAARIRATQFRGTVEQIDGNLPEALALLEETRRGHETPAGDRTLSVLCAAQIAFVLGLTDRVDEAHRTCDAAVAEGQAHGERWATSWVLWVRGLAYHLGGDTQASIDALRDSIDLKASLSDWMGAATCAEVLAWNFVDTGQPEQAARLMGIGRMLCGAMGGASPLFGTPALVGRRAEFEQRARDAMGAEPFNREFEAGLTMEPLVAVAVALGRESGKPVPVPHEAWDDLLTTREIEISRLVAEGLSNNEIAESLTISRRTVEGHLNRILAKLNLRSRSQVTAWVIRRESLITN</sequence>
<evidence type="ECO:0000259" key="1">
    <source>
        <dbReference type="PROSITE" id="PS50043"/>
    </source>
</evidence>
<dbReference type="Gene3D" id="1.25.40.10">
    <property type="entry name" value="Tetratricopeptide repeat domain"/>
    <property type="match status" value="1"/>
</dbReference>
<dbReference type="Pfam" id="PF13191">
    <property type="entry name" value="AAA_16"/>
    <property type="match status" value="1"/>
</dbReference>
<feature type="domain" description="HTH luxR-type" evidence="1">
    <location>
        <begin position="696"/>
        <end position="761"/>
    </location>
</feature>
<dbReference type="SUPFAM" id="SSF46894">
    <property type="entry name" value="C-terminal effector domain of the bipartite response regulators"/>
    <property type="match status" value="1"/>
</dbReference>
<dbReference type="EMBL" id="JAAGWF010000004">
    <property type="protein sequence ID" value="NEK56816.1"/>
    <property type="molecule type" value="Genomic_DNA"/>
</dbReference>
<name>A0A7K3VW03_9ACTN</name>
<organism evidence="2 3">
    <name type="scientific">Geodermatophilus sabuli</name>
    <dbReference type="NCBI Taxonomy" id="1564158"/>
    <lineage>
        <taxon>Bacteria</taxon>
        <taxon>Bacillati</taxon>
        <taxon>Actinomycetota</taxon>
        <taxon>Actinomycetes</taxon>
        <taxon>Geodermatophilales</taxon>
        <taxon>Geodermatophilaceae</taxon>
        <taxon>Geodermatophilus</taxon>
    </lineage>
</organism>
<dbReference type="PROSITE" id="PS50043">
    <property type="entry name" value="HTH_LUXR_2"/>
    <property type="match status" value="1"/>
</dbReference>
<protein>
    <submittedName>
        <fullName evidence="2">LuxR family transcriptional regulator</fullName>
    </submittedName>
</protein>
<reference evidence="2 3" key="1">
    <citation type="submission" date="2020-02" db="EMBL/GenBank/DDBJ databases">
        <title>Geodermatophilus sabuli CPCC 205279 I12A-02694.</title>
        <authorList>
            <person name="Jiang Z."/>
        </authorList>
    </citation>
    <scope>NUCLEOTIDE SEQUENCE [LARGE SCALE GENOMIC DNA]</scope>
    <source>
        <strain evidence="2 3">I12A-02694</strain>
    </source>
</reference>
<dbReference type="Gene3D" id="1.10.10.10">
    <property type="entry name" value="Winged helix-like DNA-binding domain superfamily/Winged helix DNA-binding domain"/>
    <property type="match status" value="1"/>
</dbReference>
<dbReference type="RefSeq" id="WP_163480017.1">
    <property type="nucleotide sequence ID" value="NZ_JAAGWF010000004.1"/>
</dbReference>
<dbReference type="PANTHER" id="PTHR47691:SF3">
    <property type="entry name" value="HTH-TYPE TRANSCRIPTIONAL REGULATOR RV0890C-RELATED"/>
    <property type="match status" value="1"/>
</dbReference>
<dbReference type="CDD" id="cd06170">
    <property type="entry name" value="LuxR_C_like"/>
    <property type="match status" value="1"/>
</dbReference>
<dbReference type="SMART" id="SM00421">
    <property type="entry name" value="HTH_LUXR"/>
    <property type="match status" value="1"/>
</dbReference>
<dbReference type="GO" id="GO:0003677">
    <property type="term" value="F:DNA binding"/>
    <property type="evidence" value="ECO:0007669"/>
    <property type="project" value="InterPro"/>
</dbReference>
<dbReference type="InterPro" id="IPR027417">
    <property type="entry name" value="P-loop_NTPase"/>
</dbReference>
<dbReference type="SUPFAM" id="SSF48452">
    <property type="entry name" value="TPR-like"/>
    <property type="match status" value="1"/>
</dbReference>
<dbReference type="PRINTS" id="PR00038">
    <property type="entry name" value="HTHLUXR"/>
</dbReference>
<proteinExistence type="predicted"/>
<dbReference type="SUPFAM" id="SSF52540">
    <property type="entry name" value="P-loop containing nucleoside triphosphate hydrolases"/>
    <property type="match status" value="1"/>
</dbReference>
<dbReference type="Pfam" id="PF00196">
    <property type="entry name" value="GerE"/>
    <property type="match status" value="1"/>
</dbReference>
<dbReference type="InterPro" id="IPR016032">
    <property type="entry name" value="Sig_transdc_resp-reg_C-effctor"/>
</dbReference>
<dbReference type="PANTHER" id="PTHR47691">
    <property type="entry name" value="REGULATOR-RELATED"/>
    <property type="match status" value="1"/>
</dbReference>
<evidence type="ECO:0000313" key="2">
    <source>
        <dbReference type="EMBL" id="NEK56816.1"/>
    </source>
</evidence>
<accession>A0A7K3VW03</accession>
<dbReference type="PROSITE" id="PS00622">
    <property type="entry name" value="HTH_LUXR_1"/>
    <property type="match status" value="1"/>
</dbReference>
<evidence type="ECO:0000313" key="3">
    <source>
        <dbReference type="Proteomes" id="UP000470246"/>
    </source>
</evidence>
<comment type="caution">
    <text evidence="2">The sequence shown here is derived from an EMBL/GenBank/DDBJ whole genome shotgun (WGS) entry which is preliminary data.</text>
</comment>
<dbReference type="Proteomes" id="UP000470246">
    <property type="component" value="Unassembled WGS sequence"/>
</dbReference>
<dbReference type="AlphaFoldDB" id="A0A7K3VW03"/>
<dbReference type="InterPro" id="IPR036388">
    <property type="entry name" value="WH-like_DNA-bd_sf"/>
</dbReference>
<dbReference type="Gene3D" id="3.40.50.300">
    <property type="entry name" value="P-loop containing nucleotide triphosphate hydrolases"/>
    <property type="match status" value="1"/>
</dbReference>
<dbReference type="PRINTS" id="PR00364">
    <property type="entry name" value="DISEASERSIST"/>
</dbReference>
<keyword evidence="3" id="KW-1185">Reference proteome</keyword>
<dbReference type="InterPro" id="IPR041664">
    <property type="entry name" value="AAA_16"/>
</dbReference>
<dbReference type="GO" id="GO:0006355">
    <property type="term" value="P:regulation of DNA-templated transcription"/>
    <property type="evidence" value="ECO:0007669"/>
    <property type="project" value="InterPro"/>
</dbReference>
<dbReference type="InterPro" id="IPR011990">
    <property type="entry name" value="TPR-like_helical_dom_sf"/>
</dbReference>